<dbReference type="AlphaFoldDB" id="A0A015MRR6"/>
<comment type="caution">
    <text evidence="2">The sequence shown here is derived from an EMBL/GenBank/DDBJ whole genome shotgun (WGS) entry which is preliminary data.</text>
</comment>
<dbReference type="SUPFAM" id="SSF53335">
    <property type="entry name" value="S-adenosyl-L-methionine-dependent methyltransferases"/>
    <property type="match status" value="1"/>
</dbReference>
<dbReference type="GO" id="GO:0008168">
    <property type="term" value="F:methyltransferase activity"/>
    <property type="evidence" value="ECO:0007669"/>
    <property type="project" value="TreeGrafter"/>
</dbReference>
<dbReference type="Pfam" id="PF13649">
    <property type="entry name" value="Methyltransf_25"/>
    <property type="match status" value="1"/>
</dbReference>
<gene>
    <name evidence="2" type="ORF">RirG_095980</name>
</gene>
<proteinExistence type="predicted"/>
<dbReference type="Gene3D" id="3.40.50.150">
    <property type="entry name" value="Vaccinia Virus protein VP39"/>
    <property type="match status" value="1"/>
</dbReference>
<dbReference type="OrthoDB" id="2013972at2759"/>
<dbReference type="PANTHER" id="PTHR43591">
    <property type="entry name" value="METHYLTRANSFERASE"/>
    <property type="match status" value="1"/>
</dbReference>
<evidence type="ECO:0000313" key="2">
    <source>
        <dbReference type="EMBL" id="EXX69448.1"/>
    </source>
</evidence>
<reference evidence="2 3" key="1">
    <citation type="submission" date="2014-02" db="EMBL/GenBank/DDBJ databases">
        <title>Single nucleus genome sequencing reveals high similarity among nuclei of an endomycorrhizal fungus.</title>
        <authorList>
            <person name="Lin K."/>
            <person name="Geurts R."/>
            <person name="Zhang Z."/>
            <person name="Limpens E."/>
            <person name="Saunders D.G."/>
            <person name="Mu D."/>
            <person name="Pang E."/>
            <person name="Cao H."/>
            <person name="Cha H."/>
            <person name="Lin T."/>
            <person name="Zhou Q."/>
            <person name="Shang Y."/>
            <person name="Li Y."/>
            <person name="Ivanov S."/>
            <person name="Sharma T."/>
            <person name="Velzen R.V."/>
            <person name="Ruijter N.D."/>
            <person name="Aanen D.K."/>
            <person name="Win J."/>
            <person name="Kamoun S."/>
            <person name="Bisseling T."/>
            <person name="Huang S."/>
        </authorList>
    </citation>
    <scope>NUCLEOTIDE SEQUENCE [LARGE SCALE GENOMIC DNA]</scope>
    <source>
        <strain evidence="3">DAOM197198w</strain>
    </source>
</reference>
<dbReference type="OMA" id="PIWHEAG"/>
<organism evidence="2 3">
    <name type="scientific">Rhizophagus irregularis (strain DAOM 197198w)</name>
    <name type="common">Glomus intraradices</name>
    <dbReference type="NCBI Taxonomy" id="1432141"/>
    <lineage>
        <taxon>Eukaryota</taxon>
        <taxon>Fungi</taxon>
        <taxon>Fungi incertae sedis</taxon>
        <taxon>Mucoromycota</taxon>
        <taxon>Glomeromycotina</taxon>
        <taxon>Glomeromycetes</taxon>
        <taxon>Glomerales</taxon>
        <taxon>Glomeraceae</taxon>
        <taxon>Rhizophagus</taxon>
    </lineage>
</organism>
<dbReference type="InterPro" id="IPR029063">
    <property type="entry name" value="SAM-dependent_MTases_sf"/>
</dbReference>
<dbReference type="InterPro" id="IPR041698">
    <property type="entry name" value="Methyltransf_25"/>
</dbReference>
<evidence type="ECO:0000259" key="1">
    <source>
        <dbReference type="Pfam" id="PF13649"/>
    </source>
</evidence>
<keyword evidence="3" id="KW-1185">Reference proteome</keyword>
<dbReference type="EMBL" id="JEMT01016847">
    <property type="protein sequence ID" value="EXX69448.1"/>
    <property type="molecule type" value="Genomic_DNA"/>
</dbReference>
<dbReference type="SMR" id="A0A015MRR6"/>
<dbReference type="PANTHER" id="PTHR43591:SF24">
    <property type="entry name" value="2-METHOXY-6-POLYPRENYL-1,4-BENZOQUINOL METHYLASE, MITOCHONDRIAL"/>
    <property type="match status" value="1"/>
</dbReference>
<accession>A0A015MRR6</accession>
<dbReference type="CDD" id="cd02440">
    <property type="entry name" value="AdoMet_MTases"/>
    <property type="match status" value="1"/>
</dbReference>
<dbReference type="Proteomes" id="UP000022910">
    <property type="component" value="Unassembled WGS sequence"/>
</dbReference>
<name>A0A015MRR6_RHIIW</name>
<evidence type="ECO:0000313" key="3">
    <source>
        <dbReference type="Proteomes" id="UP000022910"/>
    </source>
</evidence>
<dbReference type="HOGENOM" id="CLU_010595_9_0_1"/>
<sequence length="313" mass="36351">MSTSPSTSPARKNSYEQDDDLSFLEKFRYINGRRFHNEESTVNYYVPNDSEESNRLNLQHYLLRHIWKGNFSSPISEKLSERNASVLDIGCCAGTWVLDMAQKYPQSSFIGIDISRMYPSSEKTPLNVIFLQHNILEGLPWPPNTFDFVYKRFLSLSFTLKDLTKMINEITRVTKIGGYIEVMNYGNSMKNSGKATKKLMDALKEFHESKSIFVLNIKKSVKMLEDNGSITNIQYEEKFTPIGKWCGQTGEIMLSNFMSAFNTYKLFLAPFMNITIEQFDILLNEMEKEFNDHQSYVHTYRVYGKKSFEICDI</sequence>
<feature type="domain" description="Methyltransferase" evidence="1">
    <location>
        <begin position="86"/>
        <end position="178"/>
    </location>
</feature>
<protein>
    <recommendedName>
        <fullName evidence="1">Methyltransferase domain-containing protein</fullName>
    </recommendedName>
</protein>
<dbReference type="STRING" id="1432141.A0A015MRR6"/>